<dbReference type="Pfam" id="PF08245">
    <property type="entry name" value="Mur_ligase_M"/>
    <property type="match status" value="1"/>
</dbReference>
<gene>
    <name evidence="9" type="primary">murD_44</name>
    <name evidence="9" type="ORF">SDC9_160552</name>
</gene>
<dbReference type="InterPro" id="IPR036565">
    <property type="entry name" value="Mur-like_cat_sf"/>
</dbReference>
<dbReference type="SUPFAM" id="SSF53244">
    <property type="entry name" value="MurD-like peptide ligases, peptide-binding domain"/>
    <property type="match status" value="1"/>
</dbReference>
<dbReference type="GO" id="GO:0051301">
    <property type="term" value="P:cell division"/>
    <property type="evidence" value="ECO:0007669"/>
    <property type="project" value="InterPro"/>
</dbReference>
<name>A0A645FFT8_9ZZZZ</name>
<dbReference type="InterPro" id="IPR013221">
    <property type="entry name" value="Mur_ligase_cen"/>
</dbReference>
<dbReference type="UniPathway" id="UPA00219"/>
<dbReference type="NCBIfam" id="TIGR01087">
    <property type="entry name" value="murD"/>
    <property type="match status" value="1"/>
</dbReference>
<dbReference type="Gene3D" id="3.90.190.20">
    <property type="entry name" value="Mur ligase, C-terminal domain"/>
    <property type="match status" value="1"/>
</dbReference>
<dbReference type="EC" id="6.3.2.9" evidence="9"/>
<evidence type="ECO:0000256" key="6">
    <source>
        <dbReference type="ARBA" id="ARBA00022840"/>
    </source>
</evidence>
<dbReference type="EMBL" id="VSSQ01059717">
    <property type="protein sequence ID" value="MPN13231.1"/>
    <property type="molecule type" value="Genomic_DNA"/>
</dbReference>
<dbReference type="InterPro" id="IPR005762">
    <property type="entry name" value="MurD"/>
</dbReference>
<dbReference type="AlphaFoldDB" id="A0A645FFT8"/>
<evidence type="ECO:0000256" key="1">
    <source>
        <dbReference type="ARBA" id="ARBA00004496"/>
    </source>
</evidence>
<accession>A0A645FFT8</accession>
<organism evidence="9">
    <name type="scientific">bioreactor metagenome</name>
    <dbReference type="NCBI Taxonomy" id="1076179"/>
    <lineage>
        <taxon>unclassified sequences</taxon>
        <taxon>metagenomes</taxon>
        <taxon>ecological metagenomes</taxon>
    </lineage>
</organism>
<proteinExistence type="predicted"/>
<evidence type="ECO:0000256" key="3">
    <source>
        <dbReference type="ARBA" id="ARBA00022490"/>
    </source>
</evidence>
<dbReference type="PANTHER" id="PTHR43692">
    <property type="entry name" value="UDP-N-ACETYLMURAMOYLALANINE--D-GLUTAMATE LIGASE"/>
    <property type="match status" value="1"/>
</dbReference>
<evidence type="ECO:0000259" key="8">
    <source>
        <dbReference type="Pfam" id="PF08245"/>
    </source>
</evidence>
<keyword evidence="6" id="KW-0067">ATP-binding</keyword>
<comment type="caution">
    <text evidence="9">The sequence shown here is derived from an EMBL/GenBank/DDBJ whole genome shotgun (WGS) entry which is preliminary data.</text>
</comment>
<evidence type="ECO:0000259" key="7">
    <source>
        <dbReference type="Pfam" id="PF02875"/>
    </source>
</evidence>
<keyword evidence="5" id="KW-0547">Nucleotide-binding</keyword>
<keyword evidence="4 9" id="KW-0436">Ligase</keyword>
<feature type="domain" description="Mur ligase C-terminal" evidence="7">
    <location>
        <begin position="120"/>
        <end position="234"/>
    </location>
</feature>
<evidence type="ECO:0000256" key="4">
    <source>
        <dbReference type="ARBA" id="ARBA00022598"/>
    </source>
</evidence>
<dbReference type="PANTHER" id="PTHR43692:SF1">
    <property type="entry name" value="UDP-N-ACETYLMURAMOYLALANINE--D-GLUTAMATE LIGASE"/>
    <property type="match status" value="1"/>
</dbReference>
<dbReference type="SUPFAM" id="SSF53623">
    <property type="entry name" value="MurD-like peptide ligases, catalytic domain"/>
    <property type="match status" value="1"/>
</dbReference>
<dbReference type="InterPro" id="IPR036615">
    <property type="entry name" value="Mur_ligase_C_dom_sf"/>
</dbReference>
<dbReference type="GO" id="GO:0005524">
    <property type="term" value="F:ATP binding"/>
    <property type="evidence" value="ECO:0007669"/>
    <property type="project" value="UniProtKB-KW"/>
</dbReference>
<evidence type="ECO:0000256" key="5">
    <source>
        <dbReference type="ARBA" id="ARBA00022741"/>
    </source>
</evidence>
<dbReference type="Gene3D" id="3.40.1190.10">
    <property type="entry name" value="Mur-like, catalytic domain"/>
    <property type="match status" value="1"/>
</dbReference>
<protein>
    <submittedName>
        <fullName evidence="9">UDP-N-acetylmuramoylalanine--D-glutamate ligase</fullName>
        <ecNumber evidence="9">6.3.2.9</ecNumber>
    </submittedName>
</protein>
<dbReference type="GO" id="GO:0005737">
    <property type="term" value="C:cytoplasm"/>
    <property type="evidence" value="ECO:0007669"/>
    <property type="project" value="UniProtKB-SubCell"/>
</dbReference>
<reference evidence="9" key="1">
    <citation type="submission" date="2019-08" db="EMBL/GenBank/DDBJ databases">
        <authorList>
            <person name="Kucharzyk K."/>
            <person name="Murdoch R.W."/>
            <person name="Higgins S."/>
            <person name="Loffler F."/>
        </authorList>
    </citation>
    <scope>NUCLEOTIDE SEQUENCE</scope>
</reference>
<evidence type="ECO:0000256" key="2">
    <source>
        <dbReference type="ARBA" id="ARBA00004752"/>
    </source>
</evidence>
<dbReference type="GO" id="GO:0009252">
    <property type="term" value="P:peptidoglycan biosynthetic process"/>
    <property type="evidence" value="ECO:0007669"/>
    <property type="project" value="UniProtKB-UniPathway"/>
</dbReference>
<dbReference type="GO" id="GO:0008764">
    <property type="term" value="F:UDP-N-acetylmuramoylalanine-D-glutamate ligase activity"/>
    <property type="evidence" value="ECO:0007669"/>
    <property type="project" value="UniProtKB-EC"/>
</dbReference>
<dbReference type="InterPro" id="IPR004101">
    <property type="entry name" value="Mur_ligase_C"/>
</dbReference>
<evidence type="ECO:0000313" key="9">
    <source>
        <dbReference type="EMBL" id="MPN13231.1"/>
    </source>
</evidence>
<dbReference type="Pfam" id="PF02875">
    <property type="entry name" value="Mur_ligase_C"/>
    <property type="match status" value="1"/>
</dbReference>
<keyword evidence="3" id="KW-0963">Cytoplasm</keyword>
<feature type="domain" description="Mur ligase central" evidence="8">
    <location>
        <begin position="1"/>
        <end position="97"/>
    </location>
</feature>
<comment type="pathway">
    <text evidence="2">Cell wall biogenesis; peptidoglycan biosynthesis.</text>
</comment>
<sequence length="257" mass="28415">MENYGDAKAKIYANQDEDGYYIANYDDPASFRLSKGCKKAKVVPFSRKEKLAYGAFVADGRIVIINDAGDLIPLCRVDELKIPGNHNLENALAAAAISYFAGIDPEVISDTLRDFRGVEHRLEYCGQVDGVRFVNDSKGTNPDSTIKAITSYERPIVLIAGGYEKQSDFTEMIEYATKNVKALVLLGQTAEKIETTAKEHGINNISKVEDMEAAVKKAYEIAESGDVVLLSPACASWDMYPNFEARGLDFKENIYKL</sequence>
<comment type="subcellular location">
    <subcellularLocation>
        <location evidence="1">Cytoplasm</location>
    </subcellularLocation>
</comment>
<dbReference type="GO" id="GO:0008360">
    <property type="term" value="P:regulation of cell shape"/>
    <property type="evidence" value="ECO:0007669"/>
    <property type="project" value="InterPro"/>
</dbReference>